<reference evidence="3 4" key="1">
    <citation type="submission" date="2018-01" db="EMBL/GenBank/DDBJ databases">
        <title>Draft genome sequence of Sphaerisporangium sp. 7K107.</title>
        <authorList>
            <person name="Sahin N."/>
            <person name="Saygin H."/>
            <person name="Ay H."/>
        </authorList>
    </citation>
    <scope>NUCLEOTIDE SEQUENCE [LARGE SCALE GENOMIC DNA]</scope>
    <source>
        <strain evidence="3 4">7K107</strain>
    </source>
</reference>
<evidence type="ECO:0000256" key="2">
    <source>
        <dbReference type="ARBA" id="ARBA00022801"/>
    </source>
</evidence>
<keyword evidence="1" id="KW-0540">Nuclease</keyword>
<dbReference type="SUPFAM" id="SSF56281">
    <property type="entry name" value="Metallo-hydrolase/oxidoreductase"/>
    <property type="match status" value="1"/>
</dbReference>
<dbReference type="RefSeq" id="WP_111166387.1">
    <property type="nucleotide sequence ID" value="NZ_POUA01000038.1"/>
</dbReference>
<sequence length="284" mass="30109">MTTTVTLTGTGVPIPSPGRAGAGVLVRYGETMLQFDAGRGTVLRLTEAGVGLHELTALFVTHAHSDHVIGLPDVVLGRWIQDHVWQTGPLDLHLPAGAAAEFAARMLDPYAADIALRMEHVQEAPPELRPHAFACASEPREIWSRDGVTVEAVAVHHEPVPDAVAYRVRTPDGTVVISGDTRVCDEVEMLSRNADVLVHEACRTTALRAAVAGTPFEKIFAYHADTVALGGLAMRAGVGHLMLTHLIPAPDDEAGEGAFEQDVRLGGYAGTLSVGRDLMTATIG</sequence>
<keyword evidence="1" id="KW-0255">Endonuclease</keyword>
<keyword evidence="4" id="KW-1185">Reference proteome</keyword>
<dbReference type="PANTHER" id="PTHR46018">
    <property type="entry name" value="ZINC PHOSPHODIESTERASE ELAC PROTEIN 1"/>
    <property type="match status" value="1"/>
</dbReference>
<dbReference type="Gene3D" id="3.60.15.10">
    <property type="entry name" value="Ribonuclease Z/Hydroxyacylglutathione hydrolase-like"/>
    <property type="match status" value="1"/>
</dbReference>
<proteinExistence type="predicted"/>
<accession>A0A2W2HNJ8</accession>
<dbReference type="PANTHER" id="PTHR46018:SF2">
    <property type="entry name" value="ZINC PHOSPHODIESTERASE ELAC PROTEIN 1"/>
    <property type="match status" value="1"/>
</dbReference>
<gene>
    <name evidence="3" type="ORF">C1I98_07725</name>
</gene>
<comment type="caution">
    <text evidence="3">The sequence shown here is derived from an EMBL/GenBank/DDBJ whole genome shotgun (WGS) entry which is preliminary data.</text>
</comment>
<name>A0A2W2HNJ8_9ACTN</name>
<dbReference type="EMBL" id="POUA01000038">
    <property type="protein sequence ID" value="PZG52020.1"/>
    <property type="molecule type" value="Genomic_DNA"/>
</dbReference>
<dbReference type="InterPro" id="IPR036866">
    <property type="entry name" value="RibonucZ/Hydroxyglut_hydro"/>
</dbReference>
<dbReference type="Pfam" id="PF23023">
    <property type="entry name" value="Anti-Pycsar_Apyc1"/>
    <property type="match status" value="1"/>
</dbReference>
<dbReference type="AlphaFoldDB" id="A0A2W2HNJ8"/>
<dbReference type="CDD" id="cd07719">
    <property type="entry name" value="arylsulfatase_AtsA-like_MBL-fold"/>
    <property type="match status" value="1"/>
</dbReference>
<evidence type="ECO:0000256" key="1">
    <source>
        <dbReference type="ARBA" id="ARBA00022759"/>
    </source>
</evidence>
<organism evidence="3 4">
    <name type="scientific">Spongiactinospora gelatinilytica</name>
    <dbReference type="NCBI Taxonomy" id="2666298"/>
    <lineage>
        <taxon>Bacteria</taxon>
        <taxon>Bacillati</taxon>
        <taxon>Actinomycetota</taxon>
        <taxon>Actinomycetes</taxon>
        <taxon>Streptosporangiales</taxon>
        <taxon>Streptosporangiaceae</taxon>
        <taxon>Spongiactinospora</taxon>
    </lineage>
</organism>
<dbReference type="Proteomes" id="UP000248544">
    <property type="component" value="Unassembled WGS sequence"/>
</dbReference>
<keyword evidence="2" id="KW-0378">Hydrolase</keyword>
<evidence type="ECO:0000313" key="4">
    <source>
        <dbReference type="Proteomes" id="UP000248544"/>
    </source>
</evidence>
<protein>
    <submittedName>
        <fullName evidence="3">Uncharacterized protein</fullName>
    </submittedName>
</protein>
<dbReference type="InterPro" id="IPR044094">
    <property type="entry name" value="AtsA-like_MBL-fold"/>
</dbReference>
<evidence type="ECO:0000313" key="3">
    <source>
        <dbReference type="EMBL" id="PZG52020.1"/>
    </source>
</evidence>
<dbReference type="GO" id="GO:0042781">
    <property type="term" value="F:3'-tRNA processing endoribonuclease activity"/>
    <property type="evidence" value="ECO:0007669"/>
    <property type="project" value="TreeGrafter"/>
</dbReference>